<dbReference type="Pfam" id="PF08385">
    <property type="entry name" value="DHC_N1"/>
    <property type="match status" value="1"/>
</dbReference>
<dbReference type="EMBL" id="BFAA01009022">
    <property type="protein sequence ID" value="GCB77663.1"/>
    <property type="molecule type" value="Genomic_DNA"/>
</dbReference>
<gene>
    <name evidence="2" type="ORF">scyTo_0015698</name>
</gene>
<evidence type="ECO:0000313" key="2">
    <source>
        <dbReference type="EMBL" id="GCB77663.1"/>
    </source>
</evidence>
<comment type="caution">
    <text evidence="2">The sequence shown here is derived from an EMBL/GenBank/DDBJ whole genome shotgun (WGS) entry which is preliminary data.</text>
</comment>
<dbReference type="OrthoDB" id="10443761at2759"/>
<protein>
    <recommendedName>
        <fullName evidence="1">Dynein heavy chain tail domain-containing protein</fullName>
    </recommendedName>
</protein>
<evidence type="ECO:0000313" key="3">
    <source>
        <dbReference type="Proteomes" id="UP000288216"/>
    </source>
</evidence>
<name>A0A401PX94_SCYTO</name>
<reference evidence="2 3" key="1">
    <citation type="journal article" date="2018" name="Nat. Ecol. Evol.">
        <title>Shark genomes provide insights into elasmobranch evolution and the origin of vertebrates.</title>
        <authorList>
            <person name="Hara Y"/>
            <person name="Yamaguchi K"/>
            <person name="Onimaru K"/>
            <person name="Kadota M"/>
            <person name="Koyanagi M"/>
            <person name="Keeley SD"/>
            <person name="Tatsumi K"/>
            <person name="Tanaka K"/>
            <person name="Motone F"/>
            <person name="Kageyama Y"/>
            <person name="Nozu R"/>
            <person name="Adachi N"/>
            <person name="Nishimura O"/>
            <person name="Nakagawa R"/>
            <person name="Tanegashima C"/>
            <person name="Kiyatake I"/>
            <person name="Matsumoto R"/>
            <person name="Murakumo K"/>
            <person name="Nishida K"/>
            <person name="Terakita A"/>
            <person name="Kuratani S"/>
            <person name="Sato K"/>
            <person name="Hyodo S Kuraku.S."/>
        </authorList>
    </citation>
    <scope>NUCLEOTIDE SEQUENCE [LARGE SCALE GENOMIC DNA]</scope>
</reference>
<accession>A0A401PX94</accession>
<proteinExistence type="predicted"/>
<evidence type="ECO:0000259" key="1">
    <source>
        <dbReference type="Pfam" id="PF08385"/>
    </source>
</evidence>
<dbReference type="Proteomes" id="UP000288216">
    <property type="component" value="Unassembled WGS sequence"/>
</dbReference>
<sequence>MHSNFDHRIIEVLREAKCIIKMGLEIPDIAKRLLKSEKALKSNHDLLEIESVLRQGVASLNWSATTLDQYFSDVGAATDELTALLKTITDLREMHIDLAVREIARHIIIKLPEDHSLTLEEVLRFNEGSQVQMSCPLIAASQSETSNSSVLSSLLGNRGFCQHYIHPDLGPRKDLDRDE</sequence>
<keyword evidence="3" id="KW-1185">Reference proteome</keyword>
<organism evidence="2 3">
    <name type="scientific">Scyliorhinus torazame</name>
    <name type="common">Cloudy catshark</name>
    <name type="synonym">Catulus torazame</name>
    <dbReference type="NCBI Taxonomy" id="75743"/>
    <lineage>
        <taxon>Eukaryota</taxon>
        <taxon>Metazoa</taxon>
        <taxon>Chordata</taxon>
        <taxon>Craniata</taxon>
        <taxon>Vertebrata</taxon>
        <taxon>Chondrichthyes</taxon>
        <taxon>Elasmobranchii</taxon>
        <taxon>Galeomorphii</taxon>
        <taxon>Galeoidea</taxon>
        <taxon>Carcharhiniformes</taxon>
        <taxon>Scyliorhinidae</taxon>
        <taxon>Scyliorhinus</taxon>
    </lineage>
</organism>
<feature type="domain" description="Dynein heavy chain tail" evidence="1">
    <location>
        <begin position="2"/>
        <end position="48"/>
    </location>
</feature>
<dbReference type="AlphaFoldDB" id="A0A401PX94"/>
<dbReference type="STRING" id="75743.A0A401PX94"/>
<dbReference type="InterPro" id="IPR013594">
    <property type="entry name" value="Dynein_heavy_tail"/>
</dbReference>